<reference evidence="3 4" key="1">
    <citation type="submission" date="2018-11" db="EMBL/GenBank/DDBJ databases">
        <authorList>
            <consortium name="Pathogen Informatics"/>
        </authorList>
    </citation>
    <scope>NUCLEOTIDE SEQUENCE [LARGE SCALE GENOMIC DNA]</scope>
    <source>
        <strain>Denwood</strain>
        <strain evidence="4">Zambia</strain>
    </source>
</reference>
<dbReference type="GO" id="GO:0005737">
    <property type="term" value="C:cytoplasm"/>
    <property type="evidence" value="ECO:0007669"/>
    <property type="project" value="TreeGrafter"/>
</dbReference>
<organism evidence="3 4">
    <name type="scientific">Schistosoma mattheei</name>
    <dbReference type="NCBI Taxonomy" id="31246"/>
    <lineage>
        <taxon>Eukaryota</taxon>
        <taxon>Metazoa</taxon>
        <taxon>Spiralia</taxon>
        <taxon>Lophotrochozoa</taxon>
        <taxon>Platyhelminthes</taxon>
        <taxon>Trematoda</taxon>
        <taxon>Digenea</taxon>
        <taxon>Strigeidida</taxon>
        <taxon>Schistosomatoidea</taxon>
        <taxon>Schistosomatidae</taxon>
        <taxon>Schistosoma</taxon>
    </lineage>
</organism>
<dbReference type="PROSITE" id="PS50203">
    <property type="entry name" value="CALPAIN_CAT"/>
    <property type="match status" value="1"/>
</dbReference>
<sequence>MSLFSTPALNNYVSSATTFIKKSIETKVFDDGGSKGAFIGMNAPLIGRYGITISSGGTINLGRFKDPRATLRDARDNKVVVPPDYGNTANKPIPATRGGDVSSASLSYDQLKKQLLQSGKLFEDPEFPPNDKSLYFSQRPPKQIEWLRPHYVSIPVLQMVDYGSVKKTVTTLAATLANTIILLLLQEICPNPEFITGGASRFDVRQGELGKY</sequence>
<dbReference type="Proteomes" id="UP000269396">
    <property type="component" value="Unassembled WGS sequence"/>
</dbReference>
<dbReference type="AlphaFoldDB" id="A0A183ND34"/>
<accession>A0A183ND34</accession>
<keyword evidence="4" id="KW-1185">Reference proteome</keyword>
<evidence type="ECO:0000256" key="1">
    <source>
        <dbReference type="ARBA" id="ARBA00007623"/>
    </source>
</evidence>
<gene>
    <name evidence="3" type="ORF">SMTD_LOCUS20</name>
</gene>
<evidence type="ECO:0000256" key="2">
    <source>
        <dbReference type="PROSITE-ProRule" id="PRU00239"/>
    </source>
</evidence>
<dbReference type="STRING" id="31246.A0A183ND34"/>
<dbReference type="InterPro" id="IPR022684">
    <property type="entry name" value="Calpain_cysteine_protease"/>
</dbReference>
<name>A0A183ND34_9TREM</name>
<evidence type="ECO:0000313" key="3">
    <source>
        <dbReference type="EMBL" id="VDO66561.1"/>
    </source>
</evidence>
<protein>
    <submittedName>
        <fullName evidence="3">Uncharacterized protein</fullName>
    </submittedName>
</protein>
<dbReference type="EMBL" id="UZAL01000013">
    <property type="protein sequence ID" value="VDO66561.1"/>
    <property type="molecule type" value="Genomic_DNA"/>
</dbReference>
<evidence type="ECO:0000313" key="4">
    <source>
        <dbReference type="Proteomes" id="UP000269396"/>
    </source>
</evidence>
<dbReference type="PANTHER" id="PTHR10183">
    <property type="entry name" value="CALPAIN"/>
    <property type="match status" value="1"/>
</dbReference>
<dbReference type="Pfam" id="PF00648">
    <property type="entry name" value="Peptidase_C2"/>
    <property type="match status" value="1"/>
</dbReference>
<comment type="similarity">
    <text evidence="1">Belongs to the peptidase C2 family.</text>
</comment>
<comment type="caution">
    <text evidence="2">Lacks conserved residue(s) required for the propagation of feature annotation.</text>
</comment>
<dbReference type="PANTHER" id="PTHR10183:SF433">
    <property type="entry name" value="CALPAIN-A-RELATED"/>
    <property type="match status" value="1"/>
</dbReference>
<dbReference type="GO" id="GO:0004198">
    <property type="term" value="F:calcium-dependent cysteine-type endopeptidase activity"/>
    <property type="evidence" value="ECO:0007669"/>
    <property type="project" value="InterPro"/>
</dbReference>
<dbReference type="SUPFAM" id="SSF54001">
    <property type="entry name" value="Cysteine proteinases"/>
    <property type="match status" value="1"/>
</dbReference>
<dbReference type="InterPro" id="IPR038765">
    <property type="entry name" value="Papain-like_cys_pep_sf"/>
</dbReference>
<dbReference type="GO" id="GO:0006508">
    <property type="term" value="P:proteolysis"/>
    <property type="evidence" value="ECO:0007669"/>
    <property type="project" value="InterPro"/>
</dbReference>
<proteinExistence type="inferred from homology"/>
<dbReference type="InterPro" id="IPR001300">
    <property type="entry name" value="Peptidase_C2_calpain_cat"/>
</dbReference>